<dbReference type="Pfam" id="PF01051">
    <property type="entry name" value="Rep3_N"/>
    <property type="match status" value="1"/>
</dbReference>
<accession>A0A4U8UBQ0</accession>
<dbReference type="GO" id="GO:0003887">
    <property type="term" value="F:DNA-directed DNA polymerase activity"/>
    <property type="evidence" value="ECO:0007669"/>
    <property type="project" value="InterPro"/>
</dbReference>
<dbReference type="InterPro" id="IPR000525">
    <property type="entry name" value="Initiator_Rep_WH1"/>
</dbReference>
<evidence type="ECO:0000313" key="3">
    <source>
        <dbReference type="EMBL" id="TLE13535.1"/>
    </source>
</evidence>
<protein>
    <submittedName>
        <fullName evidence="3">RepB family plasmid replication initiator protein</fullName>
    </submittedName>
</protein>
<name>A0A4U8UBQ0_9HELI</name>
<evidence type="ECO:0000313" key="4">
    <source>
        <dbReference type="Proteomes" id="UP000029920"/>
    </source>
</evidence>
<evidence type="ECO:0000256" key="1">
    <source>
        <dbReference type="ARBA" id="ARBA00038283"/>
    </source>
</evidence>
<dbReference type="SUPFAM" id="SSF46785">
    <property type="entry name" value="Winged helix' DNA-binding domain"/>
    <property type="match status" value="2"/>
</dbReference>
<evidence type="ECO:0000259" key="2">
    <source>
        <dbReference type="Pfam" id="PF01051"/>
    </source>
</evidence>
<sequence length="405" mass="47334">MKSNVNFLPENFIVNKHNEFITMTMSKCSMSLLQNRIFDAVIATIQHLIKNNRINEDMSSKEDKTIYIDYELFYNCLLEGTSLKRIRKEELKQALDDLVSLTVQFENKNSFGSISIFSKAMIDTNTNMLIITFNPYFDSANLLPQATYTKIVYHNLNSFKSVYSRILYQHIKMLLGSKQLSFKNSIFLSLENIQKIFSINKEQSSYLNSAGTLIRKCIQEPIDDITNNEKSDITVSYEIKKSGKKIVGVKLLFKNKKINFDSDYLKTDFNEFKKTIIKKYKGKFIIQGVNGYDINTKFFLNDDGFIINGTTQKLLEPNVAYSIWSFMYKNQELIGQTLSTQEILLRKYKYRLFKLDNEVYSLIDIEKSNDENLLTLIIEDKNKQRGKIINVDIERLHNLQWEDKI</sequence>
<dbReference type="InterPro" id="IPR036390">
    <property type="entry name" value="WH_DNA-bd_sf"/>
</dbReference>
<dbReference type="RefSeq" id="WP_034555217.1">
    <property type="nucleotide sequence ID" value="NZ_JRPC02000040.1"/>
</dbReference>
<dbReference type="Gene3D" id="1.10.10.10">
    <property type="entry name" value="Winged helix-like DNA-binding domain superfamily/Winged helix DNA-binding domain"/>
    <property type="match status" value="1"/>
</dbReference>
<gene>
    <name evidence="3" type="ORF">LS72_009920</name>
</gene>
<dbReference type="GO" id="GO:0006270">
    <property type="term" value="P:DNA replication initiation"/>
    <property type="evidence" value="ECO:0007669"/>
    <property type="project" value="InterPro"/>
</dbReference>
<dbReference type="InterPro" id="IPR036388">
    <property type="entry name" value="WH-like_DNA-bd_sf"/>
</dbReference>
<keyword evidence="4" id="KW-1185">Reference proteome</keyword>
<reference evidence="3 4" key="1">
    <citation type="journal article" date="2014" name="Genome Announc.">
        <title>Draft genome sequences of eight enterohepatic helicobacter species isolated from both laboratory and wild rodents.</title>
        <authorList>
            <person name="Sheh A."/>
            <person name="Shen Z."/>
            <person name="Fox J.G."/>
        </authorList>
    </citation>
    <scope>NUCLEOTIDE SEQUENCE [LARGE SCALE GENOMIC DNA]</scope>
    <source>
        <strain evidence="3 4">MIT-03-7007</strain>
    </source>
</reference>
<comment type="caution">
    <text evidence="3">The sequence shown here is derived from an EMBL/GenBank/DDBJ whole genome shotgun (WGS) entry which is preliminary data.</text>
</comment>
<proteinExistence type="inferred from homology"/>
<dbReference type="Proteomes" id="UP000029920">
    <property type="component" value="Unassembled WGS sequence"/>
</dbReference>
<organism evidence="3 4">
    <name type="scientific">Helicobacter apodemus</name>
    <dbReference type="NCBI Taxonomy" id="135569"/>
    <lineage>
        <taxon>Bacteria</taxon>
        <taxon>Pseudomonadati</taxon>
        <taxon>Campylobacterota</taxon>
        <taxon>Epsilonproteobacteria</taxon>
        <taxon>Campylobacterales</taxon>
        <taxon>Helicobacteraceae</taxon>
        <taxon>Helicobacter</taxon>
    </lineage>
</organism>
<dbReference type="Pfam" id="PF21205">
    <property type="entry name" value="Rep3_C"/>
    <property type="match status" value="1"/>
</dbReference>
<dbReference type="AlphaFoldDB" id="A0A4U8UBQ0"/>
<feature type="domain" description="Initiator Rep protein WH1" evidence="2">
    <location>
        <begin position="13"/>
        <end position="172"/>
    </location>
</feature>
<comment type="similarity">
    <text evidence="1">Belongs to the initiator RepB protein family.</text>
</comment>
<dbReference type="EMBL" id="JRPC02000040">
    <property type="protein sequence ID" value="TLE13535.1"/>
    <property type="molecule type" value="Genomic_DNA"/>
</dbReference>